<dbReference type="Proteomes" id="UP000288805">
    <property type="component" value="Unassembled WGS sequence"/>
</dbReference>
<accession>A0A438DJZ4</accession>
<proteinExistence type="predicted"/>
<feature type="region of interest" description="Disordered" evidence="1">
    <location>
        <begin position="1"/>
        <end position="28"/>
    </location>
</feature>
<protein>
    <recommendedName>
        <fullName evidence="4">Rx N-terminal domain-containing protein</fullName>
    </recommendedName>
</protein>
<evidence type="ECO:0000313" key="3">
    <source>
        <dbReference type="Proteomes" id="UP000288805"/>
    </source>
</evidence>
<organism evidence="2 3">
    <name type="scientific">Vitis vinifera</name>
    <name type="common">Grape</name>
    <dbReference type="NCBI Taxonomy" id="29760"/>
    <lineage>
        <taxon>Eukaryota</taxon>
        <taxon>Viridiplantae</taxon>
        <taxon>Streptophyta</taxon>
        <taxon>Embryophyta</taxon>
        <taxon>Tracheophyta</taxon>
        <taxon>Spermatophyta</taxon>
        <taxon>Magnoliopsida</taxon>
        <taxon>eudicotyledons</taxon>
        <taxon>Gunneridae</taxon>
        <taxon>Pentapetalae</taxon>
        <taxon>rosids</taxon>
        <taxon>Vitales</taxon>
        <taxon>Vitaceae</taxon>
        <taxon>Viteae</taxon>
        <taxon>Vitis</taxon>
    </lineage>
</organism>
<reference evidence="2 3" key="1">
    <citation type="journal article" date="2018" name="PLoS Genet.">
        <title>Population sequencing reveals clonal diversity and ancestral inbreeding in the grapevine cultivar Chardonnay.</title>
        <authorList>
            <person name="Roach M.J."/>
            <person name="Johnson D.L."/>
            <person name="Bohlmann J."/>
            <person name="van Vuuren H.J."/>
            <person name="Jones S.J."/>
            <person name="Pretorius I.S."/>
            <person name="Schmidt S.A."/>
            <person name="Borneman A.R."/>
        </authorList>
    </citation>
    <scope>NUCLEOTIDE SEQUENCE [LARGE SCALE GENOMIC DNA]</scope>
    <source>
        <strain evidence="3">cv. Chardonnay</strain>
        <tissue evidence="2">Leaf</tissue>
    </source>
</reference>
<evidence type="ECO:0000256" key="1">
    <source>
        <dbReference type="SAM" id="MobiDB-lite"/>
    </source>
</evidence>
<name>A0A438DJZ4_VITVI</name>
<dbReference type="EMBL" id="QGNW01001593">
    <property type="protein sequence ID" value="RVW35804.1"/>
    <property type="molecule type" value="Genomic_DNA"/>
</dbReference>
<comment type="caution">
    <text evidence="2">The sequence shown here is derived from an EMBL/GenBank/DDBJ whole genome shotgun (WGS) entry which is preliminary data.</text>
</comment>
<evidence type="ECO:0000313" key="2">
    <source>
        <dbReference type="EMBL" id="RVW35804.1"/>
    </source>
</evidence>
<dbReference type="AlphaFoldDB" id="A0A438DJZ4"/>
<sequence>MSEQLSALPDLLGMKPPPPPHYRKKRRQNGGSMAKVILSCVAQKLSVLVIQEPGLLNGLEEKVNSFYLELSSLLRERSELEEFRGIAYDIEDVIDDLTLKSAATRSTGVHNELEQIKAKIYDVSRGPASYAWIPTQPVEDQNIANTDVSRVIEKVIGLLAQLSLRPQVRRKARRLQDDFRLMNDCYDLETENLDESGMIWMEELCNISIYAADVIGFYTNGRKQFKRKGTLRRVITALDRLWSQLCLGMELDAINARIQDISESLCTNS</sequence>
<gene>
    <name evidence="2" type="ORF">CK203_082535</name>
</gene>
<evidence type="ECO:0008006" key="4">
    <source>
        <dbReference type="Google" id="ProtNLM"/>
    </source>
</evidence>